<name>A0A0K9Q0I0_ZOSMR</name>
<organism evidence="2 3">
    <name type="scientific">Zostera marina</name>
    <name type="common">Eelgrass</name>
    <dbReference type="NCBI Taxonomy" id="29655"/>
    <lineage>
        <taxon>Eukaryota</taxon>
        <taxon>Viridiplantae</taxon>
        <taxon>Streptophyta</taxon>
        <taxon>Embryophyta</taxon>
        <taxon>Tracheophyta</taxon>
        <taxon>Spermatophyta</taxon>
        <taxon>Magnoliopsida</taxon>
        <taxon>Liliopsida</taxon>
        <taxon>Zosteraceae</taxon>
        <taxon>Zostera</taxon>
    </lineage>
</organism>
<keyword evidence="3" id="KW-1185">Reference proteome</keyword>
<sequence length="44" mass="5028">MPCFFSSCSSSTFPYGFDLLGVICGILIYNSRLCLRHTRPRPDR</sequence>
<evidence type="ECO:0000313" key="2">
    <source>
        <dbReference type="EMBL" id="KMZ74659.1"/>
    </source>
</evidence>
<proteinExistence type="predicted"/>
<comment type="caution">
    <text evidence="2">The sequence shown here is derived from an EMBL/GenBank/DDBJ whole genome shotgun (WGS) entry which is preliminary data.</text>
</comment>
<gene>
    <name evidence="2" type="ORF">ZOSMA_123G00070</name>
</gene>
<dbReference type="EMBL" id="LFYR01000252">
    <property type="protein sequence ID" value="KMZ74659.1"/>
    <property type="molecule type" value="Genomic_DNA"/>
</dbReference>
<accession>A0A0K9Q0I0</accession>
<evidence type="ECO:0000256" key="1">
    <source>
        <dbReference type="SAM" id="Phobius"/>
    </source>
</evidence>
<evidence type="ECO:0000313" key="3">
    <source>
        <dbReference type="Proteomes" id="UP000036987"/>
    </source>
</evidence>
<dbReference type="AlphaFoldDB" id="A0A0K9Q0I0"/>
<feature type="transmembrane region" description="Helical" evidence="1">
    <location>
        <begin position="15"/>
        <end position="35"/>
    </location>
</feature>
<reference evidence="3" key="1">
    <citation type="journal article" date="2016" name="Nature">
        <title>The genome of the seagrass Zostera marina reveals angiosperm adaptation to the sea.</title>
        <authorList>
            <person name="Olsen J.L."/>
            <person name="Rouze P."/>
            <person name="Verhelst B."/>
            <person name="Lin Y.-C."/>
            <person name="Bayer T."/>
            <person name="Collen J."/>
            <person name="Dattolo E."/>
            <person name="De Paoli E."/>
            <person name="Dittami S."/>
            <person name="Maumus F."/>
            <person name="Michel G."/>
            <person name="Kersting A."/>
            <person name="Lauritano C."/>
            <person name="Lohaus R."/>
            <person name="Toepel M."/>
            <person name="Tonon T."/>
            <person name="Vanneste K."/>
            <person name="Amirebrahimi M."/>
            <person name="Brakel J."/>
            <person name="Bostroem C."/>
            <person name="Chovatia M."/>
            <person name="Grimwood J."/>
            <person name="Jenkins J.W."/>
            <person name="Jueterbock A."/>
            <person name="Mraz A."/>
            <person name="Stam W.T."/>
            <person name="Tice H."/>
            <person name="Bornberg-Bauer E."/>
            <person name="Green P.J."/>
            <person name="Pearson G.A."/>
            <person name="Procaccini G."/>
            <person name="Duarte C.M."/>
            <person name="Schmutz J."/>
            <person name="Reusch T.B.H."/>
            <person name="Van de Peer Y."/>
        </authorList>
    </citation>
    <scope>NUCLEOTIDE SEQUENCE [LARGE SCALE GENOMIC DNA]</scope>
    <source>
        <strain evidence="3">cv. Finnish</strain>
    </source>
</reference>
<protein>
    <submittedName>
        <fullName evidence="2">Uncharacterized protein</fullName>
    </submittedName>
</protein>
<dbReference type="Proteomes" id="UP000036987">
    <property type="component" value="Unassembled WGS sequence"/>
</dbReference>
<keyword evidence="1" id="KW-0472">Membrane</keyword>
<keyword evidence="1" id="KW-0812">Transmembrane</keyword>
<keyword evidence="1" id="KW-1133">Transmembrane helix</keyword>